<evidence type="ECO:0000256" key="3">
    <source>
        <dbReference type="ARBA" id="ARBA00023163"/>
    </source>
</evidence>
<keyword evidence="2 4" id="KW-0238">DNA-binding</keyword>
<dbReference type="SUPFAM" id="SSF46689">
    <property type="entry name" value="Homeodomain-like"/>
    <property type="match status" value="1"/>
</dbReference>
<evidence type="ECO:0000313" key="6">
    <source>
        <dbReference type="EMBL" id="MDO6454950.1"/>
    </source>
</evidence>
<dbReference type="GO" id="GO:0003677">
    <property type="term" value="F:DNA binding"/>
    <property type="evidence" value="ECO:0007669"/>
    <property type="project" value="UniProtKB-UniRule"/>
</dbReference>
<keyword evidence="1" id="KW-0805">Transcription regulation</keyword>
<dbReference type="Gene3D" id="1.10.10.60">
    <property type="entry name" value="Homeodomain-like"/>
    <property type="match status" value="1"/>
</dbReference>
<name>A0AAW7XQ83_9GAMM</name>
<dbReference type="Proteomes" id="UP001169862">
    <property type="component" value="Unassembled WGS sequence"/>
</dbReference>
<evidence type="ECO:0000256" key="1">
    <source>
        <dbReference type="ARBA" id="ARBA00023015"/>
    </source>
</evidence>
<reference evidence="6" key="1">
    <citation type="submission" date="2023-07" db="EMBL/GenBank/DDBJ databases">
        <title>Genome content predicts the carbon catabolic preferences of heterotrophic bacteria.</title>
        <authorList>
            <person name="Gralka M."/>
        </authorList>
    </citation>
    <scope>NUCLEOTIDE SEQUENCE</scope>
    <source>
        <strain evidence="6">I2M16</strain>
    </source>
</reference>
<sequence>MSKTAKFDRQQVIDKAKDLYWEKGFHATSMRNLQDVVDMRPGSIYAAFGSKEALFKEALARYTEIGLANLQDCEQQVASPLSGLKLFMKNIVIESQCSAPNGMCMLAKTVAELTSEHQELLDAAKESLKRMEAAFAAVLTRAKAAGELAPDKDPQELARCIQVQIAGLRTYAKIHQSEAPLEHMIEDIFSHYPFH</sequence>
<accession>A0AAW7XQ83</accession>
<dbReference type="PANTHER" id="PTHR47506">
    <property type="entry name" value="TRANSCRIPTIONAL REGULATORY PROTEIN"/>
    <property type="match status" value="1"/>
</dbReference>
<evidence type="ECO:0000256" key="4">
    <source>
        <dbReference type="PROSITE-ProRule" id="PRU00335"/>
    </source>
</evidence>
<gene>
    <name evidence="6" type="ORF">Q4490_15375</name>
</gene>
<evidence type="ECO:0000313" key="7">
    <source>
        <dbReference type="Proteomes" id="UP001169862"/>
    </source>
</evidence>
<dbReference type="InterPro" id="IPR001647">
    <property type="entry name" value="HTH_TetR"/>
</dbReference>
<dbReference type="InterPro" id="IPR036271">
    <property type="entry name" value="Tet_transcr_reg_TetR-rel_C_sf"/>
</dbReference>
<dbReference type="InterPro" id="IPR011075">
    <property type="entry name" value="TetR_C"/>
</dbReference>
<keyword evidence="3" id="KW-0804">Transcription</keyword>
<evidence type="ECO:0000256" key="2">
    <source>
        <dbReference type="ARBA" id="ARBA00023125"/>
    </source>
</evidence>
<dbReference type="InterPro" id="IPR009057">
    <property type="entry name" value="Homeodomain-like_sf"/>
</dbReference>
<organism evidence="6 7">
    <name type="scientific">Neptunomonas phycophila</name>
    <dbReference type="NCBI Taxonomy" id="1572645"/>
    <lineage>
        <taxon>Bacteria</taxon>
        <taxon>Pseudomonadati</taxon>
        <taxon>Pseudomonadota</taxon>
        <taxon>Gammaproteobacteria</taxon>
        <taxon>Oceanospirillales</taxon>
        <taxon>Oceanospirillaceae</taxon>
        <taxon>Neptunomonas</taxon>
    </lineage>
</organism>
<feature type="DNA-binding region" description="H-T-H motif" evidence="4">
    <location>
        <begin position="29"/>
        <end position="48"/>
    </location>
</feature>
<dbReference type="Pfam" id="PF00440">
    <property type="entry name" value="TetR_N"/>
    <property type="match status" value="1"/>
</dbReference>
<dbReference type="AlphaFoldDB" id="A0AAW7XQ83"/>
<dbReference type="Gene3D" id="1.10.357.10">
    <property type="entry name" value="Tetracycline Repressor, domain 2"/>
    <property type="match status" value="1"/>
</dbReference>
<proteinExistence type="predicted"/>
<dbReference type="EMBL" id="JAUOPG010000011">
    <property type="protein sequence ID" value="MDO6454950.1"/>
    <property type="molecule type" value="Genomic_DNA"/>
</dbReference>
<dbReference type="RefSeq" id="WP_303496134.1">
    <property type="nucleotide sequence ID" value="NZ_JAUOPG010000011.1"/>
</dbReference>
<dbReference type="PROSITE" id="PS50977">
    <property type="entry name" value="HTH_TETR_2"/>
    <property type="match status" value="1"/>
</dbReference>
<protein>
    <submittedName>
        <fullName evidence="6">TetR/AcrR family transcriptional regulator</fullName>
    </submittedName>
</protein>
<evidence type="ECO:0000259" key="5">
    <source>
        <dbReference type="PROSITE" id="PS50977"/>
    </source>
</evidence>
<dbReference type="SUPFAM" id="SSF48498">
    <property type="entry name" value="Tetracyclin repressor-like, C-terminal domain"/>
    <property type="match status" value="1"/>
</dbReference>
<dbReference type="Pfam" id="PF16925">
    <property type="entry name" value="TetR_C_13"/>
    <property type="match status" value="1"/>
</dbReference>
<dbReference type="PANTHER" id="PTHR47506:SF10">
    <property type="entry name" value="TRANSCRIPTIONAL REGULATORY PROTEIN"/>
    <property type="match status" value="1"/>
</dbReference>
<feature type="domain" description="HTH tetR-type" evidence="5">
    <location>
        <begin position="6"/>
        <end position="66"/>
    </location>
</feature>
<comment type="caution">
    <text evidence="6">The sequence shown here is derived from an EMBL/GenBank/DDBJ whole genome shotgun (WGS) entry which is preliminary data.</text>
</comment>